<accession>A0AAE9C2X3</accession>
<dbReference type="Proteomes" id="UP000827768">
    <property type="component" value="Segment"/>
</dbReference>
<organism evidence="1 2">
    <name type="scientific">Microbacterium phage Pumpernickel</name>
    <dbReference type="NCBI Taxonomy" id="2885983"/>
    <lineage>
        <taxon>Viruses</taxon>
        <taxon>Duplodnaviria</taxon>
        <taxon>Heunggongvirae</taxon>
        <taxon>Uroviricota</taxon>
        <taxon>Caudoviricetes</taxon>
        <taxon>Pumpernickelvirus</taxon>
        <taxon>Pumpernickelvirus pumpernickel</taxon>
    </lineage>
</organism>
<dbReference type="KEGG" id="vg:80019853"/>
<keyword evidence="2" id="KW-1185">Reference proteome</keyword>
<dbReference type="GeneID" id="80019853"/>
<gene>
    <name evidence="1" type="primary">212</name>
    <name evidence="1" type="ORF">SEA_PUMPERNICKEL_212</name>
</gene>
<name>A0AAE9C2X3_9CAUD</name>
<dbReference type="EMBL" id="OK040790">
    <property type="protein sequence ID" value="UDL15962.1"/>
    <property type="molecule type" value="Genomic_DNA"/>
</dbReference>
<protein>
    <submittedName>
        <fullName evidence="1">Uncharacterized protein</fullName>
    </submittedName>
</protein>
<dbReference type="RefSeq" id="YP_010755202.1">
    <property type="nucleotide sequence ID" value="NC_073468.1"/>
</dbReference>
<evidence type="ECO:0000313" key="1">
    <source>
        <dbReference type="EMBL" id="UDL15962.1"/>
    </source>
</evidence>
<reference evidence="1" key="1">
    <citation type="submission" date="2021-09" db="EMBL/GenBank/DDBJ databases">
        <authorList>
            <person name="Andersen S.H."/>
            <person name="Beall E.A."/>
            <person name="Cappelle B."/>
            <person name="Falteisek K.J."/>
            <person name="Fenske B.A."/>
            <person name="Gansluckner N.W."/>
            <person name="Gilbertson S.M."/>
            <person name="Krings K.J."/>
            <person name="Mobeck M."/>
            <person name="Odeku J.O."/>
            <person name="Poncelet M.E."/>
            <person name="Rohr J.R."/>
            <person name="Rolands L."/>
            <person name="Whipple C.D."/>
            <person name="Whipple E.M."/>
            <person name="Spring A.M."/>
            <person name="Klyczek K."/>
            <person name="Garlena R.A."/>
            <person name="Russell D.A."/>
            <person name="Pope W.H."/>
            <person name="Jacobs-Sera D."/>
            <person name="Hatfull G.F."/>
        </authorList>
    </citation>
    <scope>NUCLEOTIDE SEQUENCE</scope>
</reference>
<sequence length="72" mass="8071">MDTIWSATLDKKWLVEVTGHEDSQYRGTLTIKDGDEVVFTQEVGVSYGAMFGPDVDDVATWQTIAINYIDNL</sequence>
<proteinExistence type="predicted"/>
<evidence type="ECO:0000313" key="2">
    <source>
        <dbReference type="Proteomes" id="UP000827768"/>
    </source>
</evidence>